<proteinExistence type="predicted"/>
<dbReference type="PANTHER" id="PTHR35400">
    <property type="entry name" value="SLR1083 PROTEIN"/>
    <property type="match status" value="1"/>
</dbReference>
<keyword evidence="2" id="KW-0540">Nuclease</keyword>
<dbReference type="InterPro" id="IPR012296">
    <property type="entry name" value="Nuclease_put_TT1808"/>
</dbReference>
<sequence>MTHSLTTAKWTLEQYHQMIVAGILDGQPVELLNGEIVEMPPEGEPHAFYSHDVAKYIEHLLGEDRVTVRQGKPITIPSSNSEPEPDIAVVQPLGREYLRHHPYPENIFWIIEFSDSSLRKDLEPKAKIYATAGIPEYWVVNLQARALVVMRDPVNGNYQSRITLTEGTIYPLAFPDASIAVRRLLD</sequence>
<reference evidence="2" key="1">
    <citation type="submission" date="2020-05" db="EMBL/GenBank/DDBJ databases">
        <authorList>
            <person name="Zhu T."/>
            <person name="Keshari N."/>
            <person name="Lu X."/>
        </authorList>
    </citation>
    <scope>NUCLEOTIDE SEQUENCE</scope>
    <source>
        <strain evidence="2">NK1-12</strain>
    </source>
</reference>
<dbReference type="AlphaFoldDB" id="A0AA96WX15"/>
<dbReference type="InterPro" id="IPR008538">
    <property type="entry name" value="Uma2"/>
</dbReference>
<dbReference type="SUPFAM" id="SSF52980">
    <property type="entry name" value="Restriction endonuclease-like"/>
    <property type="match status" value="1"/>
</dbReference>
<dbReference type="CDD" id="cd06260">
    <property type="entry name" value="DUF820-like"/>
    <property type="match status" value="1"/>
</dbReference>
<evidence type="ECO:0000259" key="1">
    <source>
        <dbReference type="Pfam" id="PF05685"/>
    </source>
</evidence>
<dbReference type="EMBL" id="CP053586">
    <property type="protein sequence ID" value="WNZ25737.1"/>
    <property type="molecule type" value="Genomic_DNA"/>
</dbReference>
<dbReference type="PANTHER" id="PTHR35400:SF1">
    <property type="entry name" value="SLR1083 PROTEIN"/>
    <property type="match status" value="1"/>
</dbReference>
<dbReference type="GO" id="GO:0004519">
    <property type="term" value="F:endonuclease activity"/>
    <property type="evidence" value="ECO:0007669"/>
    <property type="project" value="UniProtKB-KW"/>
</dbReference>
<gene>
    <name evidence="2" type="ORF">HJG54_24790</name>
</gene>
<dbReference type="InterPro" id="IPR011335">
    <property type="entry name" value="Restrct_endonuc-II-like"/>
</dbReference>
<dbReference type="Pfam" id="PF05685">
    <property type="entry name" value="Uma2"/>
    <property type="match status" value="1"/>
</dbReference>
<keyword evidence="2" id="KW-0255">Endonuclease</keyword>
<accession>A0AA96WX15</accession>
<dbReference type="Gene3D" id="3.90.1570.10">
    <property type="entry name" value="tt1808, chain A"/>
    <property type="match status" value="1"/>
</dbReference>
<feature type="domain" description="Putative restriction endonuclease" evidence="1">
    <location>
        <begin position="12"/>
        <end position="181"/>
    </location>
</feature>
<keyword evidence="2" id="KW-0378">Hydrolase</keyword>
<dbReference type="RefSeq" id="WP_316431900.1">
    <property type="nucleotide sequence ID" value="NZ_CP053586.1"/>
</dbReference>
<evidence type="ECO:0000313" key="2">
    <source>
        <dbReference type="EMBL" id="WNZ25737.1"/>
    </source>
</evidence>
<organism evidence="2">
    <name type="scientific">Leptolyngbya sp. NK1-12</name>
    <dbReference type="NCBI Taxonomy" id="2547451"/>
    <lineage>
        <taxon>Bacteria</taxon>
        <taxon>Bacillati</taxon>
        <taxon>Cyanobacteriota</taxon>
        <taxon>Cyanophyceae</taxon>
        <taxon>Leptolyngbyales</taxon>
        <taxon>Leptolyngbyaceae</taxon>
        <taxon>Leptolyngbya group</taxon>
        <taxon>Leptolyngbya</taxon>
    </lineage>
</organism>
<name>A0AA96WX15_9CYAN</name>
<protein>
    <submittedName>
        <fullName evidence="2">Uma2 family endonuclease</fullName>
    </submittedName>
</protein>